<organism evidence="2 3">
    <name type="scientific">Candidatus Amulumruptor caecigallinarius</name>
    <dbReference type="NCBI Taxonomy" id="2109911"/>
    <lineage>
        <taxon>Bacteria</taxon>
        <taxon>Pseudomonadati</taxon>
        <taxon>Bacteroidota</taxon>
        <taxon>Bacteroidia</taxon>
        <taxon>Bacteroidales</taxon>
        <taxon>Muribaculaceae</taxon>
        <taxon>Candidatus Amulumruptor</taxon>
    </lineage>
</organism>
<evidence type="ECO:0008006" key="4">
    <source>
        <dbReference type="Google" id="ProtNLM"/>
    </source>
</evidence>
<reference evidence="2" key="2">
    <citation type="submission" date="2021-09" db="EMBL/GenBank/DDBJ databases">
        <authorList>
            <person name="Gilroy R."/>
        </authorList>
    </citation>
    <scope>NUCLEOTIDE SEQUENCE</scope>
    <source>
        <strain evidence="2">4100</strain>
    </source>
</reference>
<name>A0A921E856_9BACT</name>
<dbReference type="PROSITE" id="PS50005">
    <property type="entry name" value="TPR"/>
    <property type="match status" value="1"/>
</dbReference>
<dbReference type="InterPro" id="IPR011990">
    <property type="entry name" value="TPR-like_helical_dom_sf"/>
</dbReference>
<proteinExistence type="predicted"/>
<protein>
    <recommendedName>
        <fullName evidence="4">Tetratricopeptide repeat protein</fullName>
    </recommendedName>
</protein>
<evidence type="ECO:0000313" key="2">
    <source>
        <dbReference type="EMBL" id="HJE39263.1"/>
    </source>
</evidence>
<dbReference type="AlphaFoldDB" id="A0A921E856"/>
<comment type="caution">
    <text evidence="2">The sequence shown here is derived from an EMBL/GenBank/DDBJ whole genome shotgun (WGS) entry which is preliminary data.</text>
</comment>
<evidence type="ECO:0000313" key="3">
    <source>
        <dbReference type="Proteomes" id="UP000711407"/>
    </source>
</evidence>
<dbReference type="Pfam" id="PF14559">
    <property type="entry name" value="TPR_19"/>
    <property type="match status" value="1"/>
</dbReference>
<feature type="repeat" description="TPR" evidence="1">
    <location>
        <begin position="533"/>
        <end position="566"/>
    </location>
</feature>
<dbReference type="EMBL" id="DYXT01000028">
    <property type="protein sequence ID" value="HJE39263.1"/>
    <property type="molecule type" value="Genomic_DNA"/>
</dbReference>
<dbReference type="SUPFAM" id="SSF48452">
    <property type="entry name" value="TPR-like"/>
    <property type="match status" value="1"/>
</dbReference>
<dbReference type="Proteomes" id="UP000711407">
    <property type="component" value="Unassembled WGS sequence"/>
</dbReference>
<dbReference type="Gene3D" id="1.25.40.10">
    <property type="entry name" value="Tetratricopeptide repeat domain"/>
    <property type="match status" value="1"/>
</dbReference>
<dbReference type="SMART" id="SM00028">
    <property type="entry name" value="TPR"/>
    <property type="match status" value="4"/>
</dbReference>
<evidence type="ECO:0000256" key="1">
    <source>
        <dbReference type="PROSITE-ProRule" id="PRU00339"/>
    </source>
</evidence>
<sequence>MTTDTKNMMDVKSRIDRCLQARRISEALNLLVTLAAMTASDWRVTDEIERLRSAYEYMSRYALDGIEDPERENVYLGIVKGIRTLADRIVRQAKAKDASTIYFDAVRYSQLHPEVTIASISAHLMDDARQSALSMFTGGTTNMDDMREREREAADLFKLIWISYPLKQEDITAIRSMMESDSTPRYLKLYLVSALMLGCMEYYDEHKLLILADIYSDNADAAAAELSMRAFVAILMILWTYRTESLGKSADDRLAALADMPSWHRDVRMTALLLLRTRDTEKITKTMAEEVIPTMLKLRPDIYRKLNDEGAVDDPASLGENPEWEELLERSGLSDKLKKLSEMQEEGSDVMMATFSHLKSFPFFSDMTNWFMPFHDDHSAMVQIRRSAGGDAVADMIAASDFICSSDKFSMLLSIGSIPDSQRQMMMRQFEAQNIDMAEMRSGVMLREDGGRELYATNYIRDLYRFFKLFRRKGEFKDPFAEGFNPVDVPRLADTFDDADNLSLIAEFLFRHGYWKDAVKVFETLLPMAENKASIYQKMGYSEQKLGNHDAALRLYEQAEMLDSSNKWTWRRIAACHRVLGNPVKALQYYDRLLADDVDNLSLTLQKANALAESGRNSEALKLYFKVEFLDTESRKILRPIAWISFLTGDYETSRRYYDKVLADGPLPTDMINIGHLEMATHHYHEAVDMYKRAIEMPGGGKSAFVKAMQEDLKYLRAAGVDDLMTGIVIDRLI</sequence>
<dbReference type="InterPro" id="IPR019734">
    <property type="entry name" value="TPR_rpt"/>
</dbReference>
<gene>
    <name evidence="2" type="ORF">K8V47_05850</name>
</gene>
<dbReference type="PANTHER" id="PTHR12558:SF13">
    <property type="entry name" value="CELL DIVISION CYCLE PROTEIN 27 HOMOLOG"/>
    <property type="match status" value="1"/>
</dbReference>
<reference evidence="2" key="1">
    <citation type="journal article" date="2021" name="PeerJ">
        <title>Extensive microbial diversity within the chicken gut microbiome revealed by metagenomics and culture.</title>
        <authorList>
            <person name="Gilroy R."/>
            <person name="Ravi A."/>
            <person name="Getino M."/>
            <person name="Pursley I."/>
            <person name="Horton D.L."/>
            <person name="Alikhan N.F."/>
            <person name="Baker D."/>
            <person name="Gharbi K."/>
            <person name="Hall N."/>
            <person name="Watson M."/>
            <person name="Adriaenssens E.M."/>
            <person name="Foster-Nyarko E."/>
            <person name="Jarju S."/>
            <person name="Secka A."/>
            <person name="Antonio M."/>
            <person name="Oren A."/>
            <person name="Chaudhuri R.R."/>
            <person name="La Ragione R."/>
            <person name="Hildebrand F."/>
            <person name="Pallen M.J."/>
        </authorList>
    </citation>
    <scope>NUCLEOTIDE SEQUENCE</scope>
    <source>
        <strain evidence="2">4100</strain>
    </source>
</reference>
<dbReference type="PANTHER" id="PTHR12558">
    <property type="entry name" value="CELL DIVISION CYCLE 16,23,27"/>
    <property type="match status" value="1"/>
</dbReference>
<accession>A0A921E856</accession>
<keyword evidence="1" id="KW-0802">TPR repeat</keyword>